<evidence type="ECO:0000313" key="2">
    <source>
        <dbReference type="EMBL" id="MCQ0970660.1"/>
    </source>
</evidence>
<evidence type="ECO:0000256" key="1">
    <source>
        <dbReference type="SAM" id="MobiDB-lite"/>
    </source>
</evidence>
<sequence>MTDLRSGLGLGEAETVEATPQYSGPPAVSPLDQAIEVAGGARKPAVNADSETLNTAAFTARGNEPFWLVDVSGGTAVYKTPENQSGRSIAVRRLVFAQGVEYAGELNGQVFALTIRGQDCVDSMSGARFPMSAQLKIGGRMSSGCAAPAGQMPAPEAAAAADAPSAATAG</sequence>
<feature type="compositionally biased region" description="Low complexity" evidence="1">
    <location>
        <begin position="146"/>
        <end position="170"/>
    </location>
</feature>
<feature type="region of interest" description="Disordered" evidence="1">
    <location>
        <begin position="1"/>
        <end position="25"/>
    </location>
</feature>
<dbReference type="Proteomes" id="UP001203945">
    <property type="component" value="Unassembled WGS sequence"/>
</dbReference>
<organism evidence="2 3">
    <name type="scientific">Paracoccus albicereus</name>
    <dbReference type="NCBI Taxonomy" id="2922394"/>
    <lineage>
        <taxon>Bacteria</taxon>
        <taxon>Pseudomonadati</taxon>
        <taxon>Pseudomonadota</taxon>
        <taxon>Alphaproteobacteria</taxon>
        <taxon>Rhodobacterales</taxon>
        <taxon>Paracoccaceae</taxon>
        <taxon>Paracoccus</taxon>
    </lineage>
</organism>
<comment type="caution">
    <text evidence="2">The sequence shown here is derived from an EMBL/GenBank/DDBJ whole genome shotgun (WGS) entry which is preliminary data.</text>
</comment>
<dbReference type="EMBL" id="JAKZEU010000003">
    <property type="protein sequence ID" value="MCQ0970660.1"/>
    <property type="molecule type" value="Genomic_DNA"/>
</dbReference>
<protein>
    <submittedName>
        <fullName evidence="2">Uncharacterized protein</fullName>
    </submittedName>
</protein>
<feature type="region of interest" description="Disordered" evidence="1">
    <location>
        <begin position="145"/>
        <end position="170"/>
    </location>
</feature>
<evidence type="ECO:0000313" key="3">
    <source>
        <dbReference type="Proteomes" id="UP001203945"/>
    </source>
</evidence>
<accession>A0ABT1MQT1</accession>
<gene>
    <name evidence="2" type="ORF">MLD63_09510</name>
</gene>
<name>A0ABT1MQT1_9RHOB</name>
<proteinExistence type="predicted"/>
<reference evidence="2 3" key="1">
    <citation type="submission" date="2022-03" db="EMBL/GenBank/DDBJ databases">
        <authorList>
            <person name="He Y."/>
        </authorList>
    </citation>
    <scope>NUCLEOTIDE SEQUENCE [LARGE SCALE GENOMIC DNA]</scope>
    <source>
        <strain evidence="2 3">TK19116</strain>
    </source>
</reference>
<keyword evidence="3" id="KW-1185">Reference proteome</keyword>